<dbReference type="EMBL" id="LQOJ01000018">
    <property type="protein sequence ID" value="ORV07749.1"/>
    <property type="molecule type" value="Genomic_DNA"/>
</dbReference>
<evidence type="ECO:0000259" key="6">
    <source>
        <dbReference type="Pfam" id="PF00294"/>
    </source>
</evidence>
<protein>
    <submittedName>
        <fullName evidence="7">Fructokinase</fullName>
    </submittedName>
</protein>
<dbReference type="PANTHER" id="PTHR43085:SF1">
    <property type="entry name" value="PSEUDOURIDINE KINASE-RELATED"/>
    <property type="match status" value="1"/>
</dbReference>
<dbReference type="AlphaFoldDB" id="A0A1X1RJT1"/>
<evidence type="ECO:0000256" key="3">
    <source>
        <dbReference type="ARBA" id="ARBA00022741"/>
    </source>
</evidence>
<dbReference type="PROSITE" id="PS00584">
    <property type="entry name" value="PFKB_KINASES_2"/>
    <property type="match status" value="1"/>
</dbReference>
<sequence length="316" mass="33461">MPERMLCLGEGLIDIVTGPTSSSERVGGSLLNVAVGIARLGRPASLCAHWAIDPRGRMLGEWARLAGVDLIPGTESAPRTPVAYARIDDEGRASYEFDLAWAVPQPPDLAGFGHLHTGSLAVTLEPGGSTVQALTSRMRGHGTVSYDPNIRPAVMRKPAAVLERVERLVRMSDVVKASDEDLRWLYPGTPVADVLRRWLATGPSMLVLTRGPAGADALLAGNRDMLHLDPIRVTVADTVGAGDSFMAGLLTGLCDAGLLGSPRARERLAAADWPDVQPALHRAVISAALTVGHSGAYPPTMAEVEAIRATDPLLRD</sequence>
<dbReference type="InterPro" id="IPR002173">
    <property type="entry name" value="Carboh/pur_kinase_PfkB_CS"/>
</dbReference>
<dbReference type="PANTHER" id="PTHR43085">
    <property type="entry name" value="HEXOKINASE FAMILY MEMBER"/>
    <property type="match status" value="1"/>
</dbReference>
<evidence type="ECO:0000256" key="2">
    <source>
        <dbReference type="ARBA" id="ARBA00022679"/>
    </source>
</evidence>
<dbReference type="GO" id="GO:0005524">
    <property type="term" value="F:ATP binding"/>
    <property type="evidence" value="ECO:0007669"/>
    <property type="project" value="UniProtKB-KW"/>
</dbReference>
<accession>A0A1X1RJT1</accession>
<dbReference type="Gene3D" id="3.40.1190.20">
    <property type="match status" value="1"/>
</dbReference>
<dbReference type="InterPro" id="IPR011611">
    <property type="entry name" value="PfkB_dom"/>
</dbReference>
<organism evidence="7 8">
    <name type="scientific">Mycolicibacterium fallax</name>
    <name type="common">Mycobacterium fallax</name>
    <dbReference type="NCBI Taxonomy" id="1793"/>
    <lineage>
        <taxon>Bacteria</taxon>
        <taxon>Bacillati</taxon>
        <taxon>Actinomycetota</taxon>
        <taxon>Actinomycetes</taxon>
        <taxon>Mycobacteriales</taxon>
        <taxon>Mycobacteriaceae</taxon>
        <taxon>Mycolicibacterium</taxon>
    </lineage>
</organism>
<comment type="caution">
    <text evidence="7">The sequence shown here is derived from an EMBL/GenBank/DDBJ whole genome shotgun (WGS) entry which is preliminary data.</text>
</comment>
<keyword evidence="5" id="KW-0067">ATP-binding</keyword>
<evidence type="ECO:0000313" key="8">
    <source>
        <dbReference type="Proteomes" id="UP000193484"/>
    </source>
</evidence>
<dbReference type="Proteomes" id="UP000193484">
    <property type="component" value="Unassembled WGS sequence"/>
</dbReference>
<proteinExistence type="inferred from homology"/>
<evidence type="ECO:0000256" key="5">
    <source>
        <dbReference type="ARBA" id="ARBA00022840"/>
    </source>
</evidence>
<evidence type="ECO:0000256" key="1">
    <source>
        <dbReference type="ARBA" id="ARBA00010688"/>
    </source>
</evidence>
<evidence type="ECO:0000256" key="4">
    <source>
        <dbReference type="ARBA" id="ARBA00022777"/>
    </source>
</evidence>
<dbReference type="InterPro" id="IPR029056">
    <property type="entry name" value="Ribokinase-like"/>
</dbReference>
<comment type="similarity">
    <text evidence="1">Belongs to the carbohydrate kinase PfkB family.</text>
</comment>
<gene>
    <name evidence="7" type="ORF">AWC04_03435</name>
</gene>
<dbReference type="Pfam" id="PF00294">
    <property type="entry name" value="PfkB"/>
    <property type="match status" value="1"/>
</dbReference>
<evidence type="ECO:0000313" key="7">
    <source>
        <dbReference type="EMBL" id="ORV07749.1"/>
    </source>
</evidence>
<name>A0A1X1RJT1_MYCFA</name>
<keyword evidence="2" id="KW-0808">Transferase</keyword>
<dbReference type="SUPFAM" id="SSF53613">
    <property type="entry name" value="Ribokinase-like"/>
    <property type="match status" value="1"/>
</dbReference>
<dbReference type="GO" id="GO:0016301">
    <property type="term" value="F:kinase activity"/>
    <property type="evidence" value="ECO:0007669"/>
    <property type="project" value="UniProtKB-KW"/>
</dbReference>
<keyword evidence="3" id="KW-0547">Nucleotide-binding</keyword>
<feature type="domain" description="Carbohydrate kinase PfkB" evidence="6">
    <location>
        <begin position="23"/>
        <end position="299"/>
    </location>
</feature>
<dbReference type="STRING" id="1793.AWC04_03435"/>
<dbReference type="InterPro" id="IPR050306">
    <property type="entry name" value="PfkB_Carbo_kinase"/>
</dbReference>
<dbReference type="OrthoDB" id="9795789at2"/>
<dbReference type="RefSeq" id="WP_085093079.1">
    <property type="nucleotide sequence ID" value="NZ_AP022603.1"/>
</dbReference>
<keyword evidence="8" id="KW-1185">Reference proteome</keyword>
<keyword evidence="4 7" id="KW-0418">Kinase</keyword>
<reference evidence="7 8" key="1">
    <citation type="submission" date="2016-01" db="EMBL/GenBank/DDBJ databases">
        <title>The new phylogeny of the genus Mycobacterium.</title>
        <authorList>
            <person name="Tarcisio F."/>
            <person name="Conor M."/>
            <person name="Antonella G."/>
            <person name="Elisabetta G."/>
            <person name="Giulia F.S."/>
            <person name="Sara T."/>
            <person name="Anna F."/>
            <person name="Clotilde B."/>
            <person name="Roberto B."/>
            <person name="Veronica D.S."/>
            <person name="Fabio R."/>
            <person name="Monica P."/>
            <person name="Olivier J."/>
            <person name="Enrico T."/>
            <person name="Nicola S."/>
        </authorList>
    </citation>
    <scope>NUCLEOTIDE SEQUENCE [LARGE SCALE GENOMIC DNA]</scope>
    <source>
        <strain evidence="7 8">DSM 44179</strain>
    </source>
</reference>